<evidence type="ECO:0000313" key="2">
    <source>
        <dbReference type="Proteomes" id="UP000245533"/>
    </source>
</evidence>
<protein>
    <submittedName>
        <fullName evidence="1">Uncharacterized protein</fullName>
    </submittedName>
</protein>
<reference evidence="1 2" key="1">
    <citation type="submission" date="2018-05" db="EMBL/GenBank/DDBJ databases">
        <title>Rhodohalobacter halophilus gen. nov., sp. nov., a moderately halophilic member of the family Balneolaceae.</title>
        <authorList>
            <person name="Liu Z.-W."/>
        </authorList>
    </citation>
    <scope>NUCLEOTIDE SEQUENCE [LARGE SCALE GENOMIC DNA]</scope>
    <source>
        <strain evidence="1 2">8A47</strain>
    </source>
</reference>
<name>A0A316TLF4_9BACT</name>
<dbReference type="EMBL" id="QGGB01000010">
    <property type="protein sequence ID" value="PWN05397.1"/>
    <property type="molecule type" value="Genomic_DNA"/>
</dbReference>
<proteinExistence type="predicted"/>
<comment type="caution">
    <text evidence="1">The sequence shown here is derived from an EMBL/GenBank/DDBJ whole genome shotgun (WGS) entry which is preliminary data.</text>
</comment>
<keyword evidence="2" id="KW-1185">Reference proteome</keyword>
<dbReference type="Proteomes" id="UP000245533">
    <property type="component" value="Unassembled WGS sequence"/>
</dbReference>
<dbReference type="AlphaFoldDB" id="A0A316TLF4"/>
<evidence type="ECO:0000313" key="1">
    <source>
        <dbReference type="EMBL" id="PWN05397.1"/>
    </source>
</evidence>
<sequence>MTFPRRQGGTGFPTPEVLNINSPGCNPGWECAVITTPRTNVNQRPGPAEGFEGMVDRARPAGRYVMDDG</sequence>
<accession>A0A316TLF4</accession>
<gene>
    <name evidence="1" type="ORF">DDZ15_15130</name>
</gene>
<organism evidence="1 2">
    <name type="scientific">Rhodohalobacter mucosus</name>
    <dbReference type="NCBI Taxonomy" id="2079485"/>
    <lineage>
        <taxon>Bacteria</taxon>
        <taxon>Pseudomonadati</taxon>
        <taxon>Balneolota</taxon>
        <taxon>Balneolia</taxon>
        <taxon>Balneolales</taxon>
        <taxon>Balneolaceae</taxon>
        <taxon>Rhodohalobacter</taxon>
    </lineage>
</organism>